<organism evidence="2 3">
    <name type="scientific">Endomicrobium trichonymphae</name>
    <dbReference type="NCBI Taxonomy" id="1408204"/>
    <lineage>
        <taxon>Bacteria</taxon>
        <taxon>Pseudomonadati</taxon>
        <taxon>Elusimicrobiota</taxon>
        <taxon>Endomicrobiia</taxon>
        <taxon>Endomicrobiales</taxon>
        <taxon>Endomicrobiaceae</taxon>
        <taxon>Candidatus Endomicrobiellum</taxon>
    </lineage>
</organism>
<dbReference type="Proteomes" id="UP000095237">
    <property type="component" value="Unassembled WGS sequence"/>
</dbReference>
<accession>A0A1E5ILE7</accession>
<name>A0A1E5ILE7_ENDTX</name>
<protein>
    <submittedName>
        <fullName evidence="2">Uncharacterized protein</fullName>
    </submittedName>
</protein>
<evidence type="ECO:0000313" key="1">
    <source>
        <dbReference type="EMBL" id="OEG69810.1"/>
    </source>
</evidence>
<evidence type="ECO:0000313" key="3">
    <source>
        <dbReference type="Proteomes" id="UP000095237"/>
    </source>
</evidence>
<comment type="caution">
    <text evidence="2">The sequence shown here is derived from an EMBL/GenBank/DDBJ whole genome shotgun (WGS) entry which is preliminary data.</text>
</comment>
<dbReference type="EMBL" id="LNVX01000555">
    <property type="protein sequence ID" value="OEG69810.1"/>
    <property type="molecule type" value="Genomic_DNA"/>
</dbReference>
<dbReference type="AlphaFoldDB" id="A0A1E5ILE7"/>
<proteinExistence type="predicted"/>
<keyword evidence="3" id="KW-1185">Reference proteome</keyword>
<evidence type="ECO:0000313" key="2">
    <source>
        <dbReference type="EMBL" id="OEG71320.1"/>
    </source>
</evidence>
<reference evidence="2 3" key="1">
    <citation type="submission" date="2015-11" db="EMBL/GenBank/DDBJ databases">
        <title>Evidence for parallel genomic evolution in an endosymbiosis of termite gut flagellates.</title>
        <authorList>
            <person name="Zheng H."/>
        </authorList>
    </citation>
    <scope>NUCLEOTIDE SEQUENCE [LARGE SCALE GENOMIC DNA]</scope>
    <source>
        <strain evidence="2 3">CET450</strain>
    </source>
</reference>
<gene>
    <name evidence="1" type="ORF">ATZ36_07400</name>
    <name evidence="2" type="ORF">ATZ36_15260</name>
</gene>
<dbReference type="EMBL" id="LNVX01000224">
    <property type="protein sequence ID" value="OEG71320.1"/>
    <property type="molecule type" value="Genomic_DNA"/>
</dbReference>
<sequence>MAIIERKGSIYGANRLLTLKENAERDLYHACKDYENKKKEALEDQKKTEKIEEELDSINKDWKNS</sequence>